<name>A0A542YLQ1_9MICO</name>
<evidence type="ECO:0000313" key="2">
    <source>
        <dbReference type="EMBL" id="TQL49017.1"/>
    </source>
</evidence>
<dbReference type="EMBL" id="VFOP01000001">
    <property type="protein sequence ID" value="TQL49017.1"/>
    <property type="molecule type" value="Genomic_DNA"/>
</dbReference>
<proteinExistence type="predicted"/>
<comment type="caution">
    <text evidence="2">The sequence shown here is derived from an EMBL/GenBank/DDBJ whole genome shotgun (WGS) entry which is preliminary data.</text>
</comment>
<gene>
    <name evidence="2" type="ORF">FB467_0081</name>
</gene>
<reference evidence="2 3" key="1">
    <citation type="submission" date="2019-06" db="EMBL/GenBank/DDBJ databases">
        <title>Sequencing the genomes of 1000 actinobacteria strains.</title>
        <authorList>
            <person name="Klenk H.-P."/>
        </authorList>
    </citation>
    <scope>NUCLEOTIDE SEQUENCE [LARGE SCALE GENOMIC DNA]</scope>
    <source>
        <strain evidence="2 3">DSM 12335</strain>
    </source>
</reference>
<accession>A0A542YLQ1</accession>
<sequence length="79" mass="8522">MVAYESAIRTAQVVRSGREPGDVLGLTLSWLVVVAALVLCIGAQVFDLVPEQAGIPVVELTPSWQDYGMDYDLSRVSAQ</sequence>
<evidence type="ECO:0000313" key="3">
    <source>
        <dbReference type="Proteomes" id="UP000319516"/>
    </source>
</evidence>
<keyword evidence="1" id="KW-0812">Transmembrane</keyword>
<keyword evidence="1" id="KW-1133">Transmembrane helix</keyword>
<keyword evidence="1" id="KW-0472">Membrane</keyword>
<organism evidence="2 3">
    <name type="scientific">Ornithinicoccus hortensis</name>
    <dbReference type="NCBI Taxonomy" id="82346"/>
    <lineage>
        <taxon>Bacteria</taxon>
        <taxon>Bacillati</taxon>
        <taxon>Actinomycetota</taxon>
        <taxon>Actinomycetes</taxon>
        <taxon>Micrococcales</taxon>
        <taxon>Intrasporangiaceae</taxon>
        <taxon>Ornithinicoccus</taxon>
    </lineage>
</organism>
<feature type="transmembrane region" description="Helical" evidence="1">
    <location>
        <begin position="23"/>
        <end position="46"/>
    </location>
</feature>
<protein>
    <submittedName>
        <fullName evidence="2">Uncharacterized protein</fullName>
    </submittedName>
</protein>
<dbReference type="Proteomes" id="UP000319516">
    <property type="component" value="Unassembled WGS sequence"/>
</dbReference>
<dbReference type="AlphaFoldDB" id="A0A542YLQ1"/>
<evidence type="ECO:0000256" key="1">
    <source>
        <dbReference type="SAM" id="Phobius"/>
    </source>
</evidence>
<keyword evidence="3" id="KW-1185">Reference proteome</keyword>